<accession>A0ABT0BW36</accession>
<evidence type="ECO:0000313" key="2">
    <source>
        <dbReference type="Proteomes" id="UP001202281"/>
    </source>
</evidence>
<comment type="caution">
    <text evidence="1">The sequence shown here is derived from an EMBL/GenBank/DDBJ whole genome shotgun (WGS) entry which is preliminary data.</text>
</comment>
<organism evidence="1 2">
    <name type="scientific">Novosphingobium beihaiensis</name>
    <dbReference type="NCBI Taxonomy" id="2930389"/>
    <lineage>
        <taxon>Bacteria</taxon>
        <taxon>Pseudomonadati</taxon>
        <taxon>Pseudomonadota</taxon>
        <taxon>Alphaproteobacteria</taxon>
        <taxon>Sphingomonadales</taxon>
        <taxon>Sphingomonadaceae</taxon>
        <taxon>Novosphingobium</taxon>
    </lineage>
</organism>
<name>A0ABT0BW36_9SPHN</name>
<gene>
    <name evidence="1" type="ORF">MTR66_20860</name>
</gene>
<keyword evidence="2" id="KW-1185">Reference proteome</keyword>
<evidence type="ECO:0000313" key="1">
    <source>
        <dbReference type="EMBL" id="MCJ2189244.1"/>
    </source>
</evidence>
<sequence>MASMMLSALGVLCGCGQKKQDAYGWVSPESPPPRPPHCPEPPELVDIRLANGKYADVRIIQFGGARLYVPTNWLVRILVDHTVAKYHLDEVESPSRKTILAPLLGRFKPDIYQEECPGVVHVANLGGVRGQFAARTMNTTQLRSMPLTTCKALCVIHVLTMLK</sequence>
<dbReference type="RefSeq" id="WP_243924625.1">
    <property type="nucleotide sequence ID" value="NZ_JALHLG010000082.1"/>
</dbReference>
<reference evidence="1 2" key="1">
    <citation type="submission" date="2022-04" db="EMBL/GenBank/DDBJ databases">
        <title>Identification of a novel bacterium isolated from mangrove sediments.</title>
        <authorList>
            <person name="Pan X."/>
        </authorList>
    </citation>
    <scope>NUCLEOTIDE SEQUENCE [LARGE SCALE GENOMIC DNA]</scope>
    <source>
        <strain evidence="1 2">B2638</strain>
    </source>
</reference>
<proteinExistence type="predicted"/>
<protein>
    <submittedName>
        <fullName evidence="1">Uncharacterized protein</fullName>
    </submittedName>
</protein>
<dbReference type="Proteomes" id="UP001202281">
    <property type="component" value="Unassembled WGS sequence"/>
</dbReference>
<dbReference type="EMBL" id="JALHLG010000082">
    <property type="protein sequence ID" value="MCJ2189244.1"/>
    <property type="molecule type" value="Genomic_DNA"/>
</dbReference>